<keyword evidence="4" id="KW-1185">Reference proteome</keyword>
<evidence type="ECO:0000313" key="3">
    <source>
        <dbReference type="EMBL" id="CDW89753.1"/>
    </source>
</evidence>
<protein>
    <submittedName>
        <fullName evidence="3">Uncharacterized protein</fullName>
    </submittedName>
</protein>
<evidence type="ECO:0000313" key="4">
    <source>
        <dbReference type="Proteomes" id="UP000039865"/>
    </source>
</evidence>
<feature type="region of interest" description="Disordered" evidence="2">
    <location>
        <begin position="1932"/>
        <end position="1952"/>
    </location>
</feature>
<feature type="region of interest" description="Disordered" evidence="2">
    <location>
        <begin position="872"/>
        <end position="893"/>
    </location>
</feature>
<feature type="coiled-coil region" evidence="1">
    <location>
        <begin position="1772"/>
        <end position="1803"/>
    </location>
</feature>
<feature type="compositionally biased region" description="Low complexity" evidence="2">
    <location>
        <begin position="2893"/>
        <end position="2907"/>
    </location>
</feature>
<proteinExistence type="predicted"/>
<dbReference type="EMBL" id="CCKQ01017856">
    <property type="protein sequence ID" value="CDW89753.1"/>
    <property type="molecule type" value="Genomic_DNA"/>
</dbReference>
<dbReference type="Proteomes" id="UP000039865">
    <property type="component" value="Unassembled WGS sequence"/>
</dbReference>
<dbReference type="InParanoid" id="A0A078B857"/>
<sequence length="3530" mass="409646">MQSQQQLTSPQRSAGDTRNKRSGANPNSPDGQDPAFDNSNEAVEKRLQETIKRAESDFERFTRNDQQIKRKDTVEVVMDVLNRIKAAADEINKMSQEQREKLYYLTYNSTIIIFKICHQLREANYSKEATHFLAYNVLCLDNNLILTTAKYLDWRVMNYVELARCYADQMAYKAATRVISYGIQKVLYLKQIEEQDPPVPDGTKEVLVEALRILRTQELKYQLQTGVLTPDAWKKKIEETFNQNKYHRSLAIVECLTTNDPGCCRLVQRSAKNIAIKTQALKLSMEMVKADVLLLKQALIQIHEKKKRDREKKDQLLNKEADMNVDELLEKYKALDSEMIKEKDWKFASYNVPIEVHVELLKMSYECKLWAEFDLLLDPALVRLKFRRYETPYLATVDVLMSASKIANIPNGFEKIPKDINAANLRIELKRLRAQAKMAGPTGGAEKKEEDKKKEDSKKAPAQQPPAKAGAKPGGKPDPKAQQQQQEIPKDEEDEQQIQASEAELEKIKHIYVNLLLQRTKNSQNAIVGIDVVLADENRGPDLPDNHYAVAVPIRQHTGVYEKTKLIPYIVFRRTANSLIDEEDCLSIITDVTVIMGQDPHIRAPLGYHKIPVDLRQTPRDLERVPNLDYVYVCYKTDKQLALTERDLLVFRRVADLEKSLIEKNTPDYKALDEARVFMSVNYNIEMLVDLSRTIKEALLGPLGDHFLENRQDILFDICCFLWQKFLLPVLQRVDTYTEMRHQREYPIEFVEQMDEYVIQIKNYFVEAFNVMQRILTRIPFIDDMIMYCKFSIYLATLQEEIGEFRNAVQTLRSAIGKIVEYREERLKQCLDSKENIRTSMSITIDNKKIGDLEQRINIIHETWEQMILRKERERERREREEPGLDEDEGDEEQLEVQECIEELKNKDLFERNINIEEWRKTTRSKNQIQNVRYFNNQEQIIHSLHSDLLINLYRCEIKLGREMGVVKNQTNKLLISQGIDLSKNAPGNITKNLAQSLNTKMNQTKNKTISKSKNDLSNLKQTLQEAGKLPPPKPQIQSYEKILEKENNQNPYQNALLHMCLAVAKSNIVEQKSLLLEAVECLKRAKQQEDNLSQLSLENAIYIKAAQHYHEYYERTADQVHPFNLMAKQQYIKKSNVPAKPIMICRTSTSIVMKLPFYRPVTEYKSWRNISQMALFGKPSGSGVGVSLNNTEYDGTGDKRQPGAVVKVTGLIPNEKYVFAAGGYTHDGICVNGIGETSNDIITLLPLSLHQLQGYLAEIAFKLGHYQIAKQVAENLCAQFIEKNEFKYQMLDTRINPILAFKLNHEYLQLLSPIEAKQIAEAFLILAKVSKIVKSDTQKKADLSELKVEKQKIDMKICNYLQIALDIGTSINQHVLVKRVVSEIYNHLNPYFQLNPRPQLMFQILFKCHQSLRLVPSELLDSNMRKIIGCISYQILRLDFENSEEESFKRIMISELPLNTRKWRKYTQYIIRRPQLTEELRVKKEEQEKRIRLGENIPDADLIRDPDPYEEKIVKFEEFETEGQSFEEFLLQLIDYQDVVKAKTERWKLAINRFQKTATNGNEVVDKAKEQLVQIVDFWEGVKLNNPQVQLQQIILSYDQGNQNARYLEFCCKCVRRAMELGMTSFAELEEIVANKVKIADDVISNIENKSAERLEYLEKDIVRKQRKRFNMLEEKVAQIQESNSITQGAKAFNMKQLDEIIQGGNLMDEEDDYWGIVQFDNEEEEKFNTYTYLWISEKLLLQGMNSFLNMALTFPQRSLTQAGNSQVVFNDILQIDFNKYKQALDEHNDRIKIQRESFEEEHKHDTEKFVLKIEDRVKKVAAILKIMARAAEYARNARAWLQLESIIRYTWNVLNYDITSPLELKETDAWKYVVILAETSLYLVEYLRGGGQLRKQGGHEIDLIKSQKPTMLKEPGKTVGFRIQAEEEMGNGGHELNHNESKQTIGTSKSGNMGANGKGLKWYEKIQEFDITVHCSFITYGVQCLMGVKKWESLVDLSNRINTASENTYAQQLLPFIIYAQTTLFDDAAARTLAKRGELQVRISQFENWKATNKKKRSRQAMITGEIPPEEQEFLRDKARIEKEINRLEIIENVLMTDKQKSDQLLEFIKRDANSCEESLKQCRKLYFQFGVETQNLRIDELKKGQTHFEIKAKKKGHKVYTNMVIQNYKKCIELLRKRQEKFLLIQALHELGNLLYADGQLGEAEIQWNDCVDTIFQRLYVVNSFRQVFKENPQLADTLGSKQCLIGGIVLTKLAKLCYEGRDQFRYNECLLMTAELYAAPAKLSFPHPQLPIEYANYRMREFLSDQLFADKYILTPSEIMHTIGVATQALIDADLHDKALPLASLMEYMAHEITKSRVLTVKARLLKAIALIEIGFINEAYQLYNKILSQKDLPKIGVRESEFINKKEGKNFFFPSSQRYYNHLTPENDKNQEAIQNISKSIPVEIVNQLKKYLSPYVIDLLHFTRSLFLARLGESENVEMPEKADFRVQLLRSSEENLRNILRSIQMNEEIQFCKDKLDNLLIKEIDIPDQEIGDLKSRLQKCYEASAINDDDQKNFFTNKEEEMCYADRRSQYLSLLLRTRLLIGRIQQKQGFLIQSFYVLRQALTNFKALAEGKHSKVENGVEAEDKGSFKLPEIYGGSGLGIPSSDPKAAAQQKQAQAAPAKGAPADKKGPPGKGGAQQQQQDEEELKRQEEERKKREVEEELKEKRRVESAERRDHPHIYLWLKIKLEIVNILYNQKRFEDCADCIAVTKLECQSLNDLYFVRQLMEIEFMIEVFKGEIDQAIRTAEKIRKHAQVYNQNDTSYAFFLGNLSELMYNKDKRTEANDVVKEGRLIVWYKLRDYGLDLDPQNINFKGEVKVNKARVKPNEDVLAQFQTAVPAAGAKGGAAQPKAGAPAGKAAAGGKGQPVVAEDLPVEEEKVDPALDFNNRIEYQLIGADYNINSSQQEPNIYIKFLESAVRFDIRYAQYLTMIEKKHDLAKKLLTDSEKLLKRTLHISPQLKFYVNYLLGHANLQIFYDKLREYQQKYDTNGKYKDRLQKHIPYGSVALGIYMLDLPNFSDKLKKFYRDYLEWAKKSLKQSIDFAKTEPIVYEFDFSVIDALKELAEVNFLISEYRVRVLAYKYAKYKELDIARKISRKLEHRREVDNVVDDNLLEEEIEKEIKNAKDEWEEQKINKEKLEIANHRRACAYYLELSVNLSKVQREFLDKQHLMSQVNLTDPSKIPREIASELFEAFQVTKVNYVKVPDFEPKDKTVITSSELLAYLKTLTKELEFMTFGEEKQRQSKLISKLHRYLKLNLASYVQKCNVEIKDPDEFKDVSQIPGASVESFEYVPKTKLVSKWADFKTQKSSMFYIIGPIEEQLLWTLYPREKDAGLTDAEQLVRDEERRDHQIVHFGKLDVDPLVLSALYQEVRDLIDKMKSSEKLSAAHNERDRRGYKIKFEQLLERFGNFFKPPVHTDDESNANAQNIDVLYLIRDIIPELTVDNVEKLATLLQKDTGCSLNDLKYSTILRKFHRIRYVK</sequence>
<gene>
    <name evidence="3" type="primary">Contig13622.g14533</name>
    <name evidence="3" type="ORF">STYLEM_18891</name>
</gene>
<feature type="region of interest" description="Disordered" evidence="2">
    <location>
        <begin position="2893"/>
        <end position="2913"/>
    </location>
</feature>
<feature type="compositionally biased region" description="Basic and acidic residues" evidence="2">
    <location>
        <begin position="445"/>
        <end position="459"/>
    </location>
</feature>
<name>A0A078B857_STYLE</name>
<keyword evidence="1" id="KW-0175">Coiled coil</keyword>
<feature type="compositionally biased region" description="Acidic residues" evidence="2">
    <location>
        <begin position="884"/>
        <end position="893"/>
    </location>
</feature>
<reference evidence="3 4" key="1">
    <citation type="submission" date="2014-06" db="EMBL/GenBank/DDBJ databases">
        <authorList>
            <person name="Swart Estienne"/>
        </authorList>
    </citation>
    <scope>NUCLEOTIDE SEQUENCE [LARGE SCALE GENOMIC DNA]</scope>
    <source>
        <strain evidence="3 4">130c</strain>
    </source>
</reference>
<dbReference type="OMA" id="CYYANCH"/>
<feature type="region of interest" description="Disordered" evidence="2">
    <location>
        <begin position="436"/>
        <end position="497"/>
    </location>
</feature>
<evidence type="ECO:0000256" key="2">
    <source>
        <dbReference type="SAM" id="MobiDB-lite"/>
    </source>
</evidence>
<evidence type="ECO:0000256" key="1">
    <source>
        <dbReference type="SAM" id="Coils"/>
    </source>
</evidence>
<feature type="compositionally biased region" description="Basic and acidic residues" evidence="2">
    <location>
        <begin position="2694"/>
        <end position="2719"/>
    </location>
</feature>
<dbReference type="Gene3D" id="2.100.10.50">
    <property type="match status" value="1"/>
</dbReference>
<dbReference type="InterPro" id="IPR027912">
    <property type="entry name" value="CFAP54"/>
</dbReference>
<dbReference type="PANTHER" id="PTHR33487:SF1">
    <property type="entry name" value="CILIA- AND FLAGELLA-ASSOCIATED PROTEIN 54"/>
    <property type="match status" value="1"/>
</dbReference>
<feature type="coiled-coil region" evidence="1">
    <location>
        <begin position="3163"/>
        <end position="3190"/>
    </location>
</feature>
<dbReference type="OrthoDB" id="2104158at2759"/>
<feature type="region of interest" description="Disordered" evidence="2">
    <location>
        <begin position="2648"/>
        <end position="2719"/>
    </location>
</feature>
<feature type="compositionally biased region" description="Low complexity" evidence="2">
    <location>
        <begin position="2655"/>
        <end position="2672"/>
    </location>
</feature>
<feature type="compositionally biased region" description="Polar residues" evidence="2">
    <location>
        <begin position="1"/>
        <end position="30"/>
    </location>
</feature>
<organism evidence="3 4">
    <name type="scientific">Stylonychia lemnae</name>
    <name type="common">Ciliate</name>
    <dbReference type="NCBI Taxonomy" id="5949"/>
    <lineage>
        <taxon>Eukaryota</taxon>
        <taxon>Sar</taxon>
        <taxon>Alveolata</taxon>
        <taxon>Ciliophora</taxon>
        <taxon>Intramacronucleata</taxon>
        <taxon>Spirotrichea</taxon>
        <taxon>Stichotrichia</taxon>
        <taxon>Sporadotrichida</taxon>
        <taxon>Oxytrichidae</taxon>
        <taxon>Stylonychinae</taxon>
        <taxon>Stylonychia</taxon>
    </lineage>
</organism>
<dbReference type="GO" id="GO:0060271">
    <property type="term" value="P:cilium assembly"/>
    <property type="evidence" value="ECO:0007669"/>
    <property type="project" value="TreeGrafter"/>
</dbReference>
<feature type="compositionally biased region" description="Low complexity" evidence="2">
    <location>
        <begin position="460"/>
        <end position="471"/>
    </location>
</feature>
<dbReference type="PANTHER" id="PTHR33487">
    <property type="entry name" value="CILIA- AND FLAGELLA-ASSOCIATED PROTEIN 54"/>
    <property type="match status" value="1"/>
</dbReference>
<dbReference type="Pfam" id="PF14858">
    <property type="entry name" value="CFAP54_N"/>
    <property type="match status" value="1"/>
</dbReference>
<accession>A0A078B857</accession>
<feature type="compositionally biased region" description="Basic and acidic residues" evidence="2">
    <location>
        <begin position="872"/>
        <end position="883"/>
    </location>
</feature>
<feature type="region of interest" description="Disordered" evidence="2">
    <location>
        <begin position="1"/>
        <end position="45"/>
    </location>
</feature>